<keyword evidence="3" id="KW-1185">Reference proteome</keyword>
<evidence type="ECO:0000313" key="3">
    <source>
        <dbReference type="Proteomes" id="UP001497392"/>
    </source>
</evidence>
<dbReference type="Pfam" id="PF01494">
    <property type="entry name" value="FAD_binding_3"/>
    <property type="match status" value="1"/>
</dbReference>
<sequence>MLQVSVLIVGAGPTGLGAATRLEQHGLNNWLIVDKIKCLSGVAEAKVANAVAQSKPKNFDEWILRVMGTGIADLFMRPYNFKVWAFPTTAMQCEWLGERVATVDATRAIRSVIEGKEDAGWGPNAVFRQANPVQPHAHS</sequence>
<name>A0ABP1FPU9_9CHLO</name>
<dbReference type="PANTHER" id="PTHR43734">
    <property type="entry name" value="PHYTOENE DESATURASE"/>
    <property type="match status" value="1"/>
</dbReference>
<evidence type="ECO:0000313" key="2">
    <source>
        <dbReference type="EMBL" id="CAL5221973.1"/>
    </source>
</evidence>
<comment type="caution">
    <text evidence="2">The sequence shown here is derived from an EMBL/GenBank/DDBJ whole genome shotgun (WGS) entry which is preliminary data.</text>
</comment>
<dbReference type="Proteomes" id="UP001497392">
    <property type="component" value="Unassembled WGS sequence"/>
</dbReference>
<dbReference type="EMBL" id="CAXHTA020000006">
    <property type="protein sequence ID" value="CAL5221973.1"/>
    <property type="molecule type" value="Genomic_DNA"/>
</dbReference>
<protein>
    <submittedName>
        <fullName evidence="2">G4255 protein</fullName>
    </submittedName>
</protein>
<feature type="domain" description="FAD-binding" evidence="1">
    <location>
        <begin position="4"/>
        <end position="37"/>
    </location>
</feature>
<dbReference type="Gene3D" id="3.50.50.60">
    <property type="entry name" value="FAD/NAD(P)-binding domain"/>
    <property type="match status" value="2"/>
</dbReference>
<reference evidence="2 3" key="1">
    <citation type="submission" date="2024-06" db="EMBL/GenBank/DDBJ databases">
        <authorList>
            <person name="Kraege A."/>
            <person name="Thomma B."/>
        </authorList>
    </citation>
    <scope>NUCLEOTIDE SEQUENCE [LARGE SCALE GENOMIC DNA]</scope>
</reference>
<proteinExistence type="predicted"/>
<dbReference type="SUPFAM" id="SSF51905">
    <property type="entry name" value="FAD/NAD(P)-binding domain"/>
    <property type="match status" value="1"/>
</dbReference>
<accession>A0ABP1FPU9</accession>
<dbReference type="PANTHER" id="PTHR43734:SF4">
    <property type="entry name" value="AMINE OXIDASE DOMAIN-CONTAINING PROTEIN"/>
    <property type="match status" value="1"/>
</dbReference>
<dbReference type="InterPro" id="IPR002938">
    <property type="entry name" value="FAD-bd"/>
</dbReference>
<organism evidence="2 3">
    <name type="scientific">Coccomyxa viridis</name>
    <dbReference type="NCBI Taxonomy" id="1274662"/>
    <lineage>
        <taxon>Eukaryota</taxon>
        <taxon>Viridiplantae</taxon>
        <taxon>Chlorophyta</taxon>
        <taxon>core chlorophytes</taxon>
        <taxon>Trebouxiophyceae</taxon>
        <taxon>Trebouxiophyceae incertae sedis</taxon>
        <taxon>Coccomyxaceae</taxon>
        <taxon>Coccomyxa</taxon>
    </lineage>
</organism>
<evidence type="ECO:0000259" key="1">
    <source>
        <dbReference type="Pfam" id="PF01494"/>
    </source>
</evidence>
<gene>
    <name evidence="2" type="primary">g4255</name>
    <name evidence="2" type="ORF">VP750_LOCUS3632</name>
</gene>
<dbReference type="InterPro" id="IPR036188">
    <property type="entry name" value="FAD/NAD-bd_sf"/>
</dbReference>